<evidence type="ECO:0000256" key="8">
    <source>
        <dbReference type="ARBA" id="ARBA00081865"/>
    </source>
</evidence>
<dbReference type="SMART" id="SM00173">
    <property type="entry name" value="RAS"/>
    <property type="match status" value="1"/>
</dbReference>
<dbReference type="InterPro" id="IPR001806">
    <property type="entry name" value="Small_GTPase"/>
</dbReference>
<dbReference type="GO" id="GO:0003924">
    <property type="term" value="F:GTPase activity"/>
    <property type="evidence" value="ECO:0007669"/>
    <property type="project" value="InterPro"/>
</dbReference>
<evidence type="ECO:0000256" key="2">
    <source>
        <dbReference type="ARBA" id="ARBA00022741"/>
    </source>
</evidence>
<evidence type="ECO:0000256" key="6">
    <source>
        <dbReference type="ARBA" id="ARBA00053444"/>
    </source>
</evidence>
<dbReference type="FunFam" id="3.40.50.300:FF:001018">
    <property type="entry name" value="Rab family GTPase"/>
    <property type="match status" value="1"/>
</dbReference>
<dbReference type="AlphaFoldDB" id="A0AAV8YJJ8"/>
<dbReference type="PANTHER" id="PTHR47980">
    <property type="entry name" value="LD44762P"/>
    <property type="match status" value="1"/>
</dbReference>
<evidence type="ECO:0000256" key="5">
    <source>
        <dbReference type="ARBA" id="ARBA00023289"/>
    </source>
</evidence>
<evidence type="ECO:0000256" key="1">
    <source>
        <dbReference type="ARBA" id="ARBA00006270"/>
    </source>
</evidence>
<keyword evidence="3" id="KW-0342">GTP-binding</keyword>
<dbReference type="PROSITE" id="PS51419">
    <property type="entry name" value="RAB"/>
    <property type="match status" value="1"/>
</dbReference>
<keyword evidence="4" id="KW-0449">Lipoprotein</keyword>
<dbReference type="SUPFAM" id="SSF52540">
    <property type="entry name" value="P-loop containing nucleoside triphosphate hydrolases"/>
    <property type="match status" value="1"/>
</dbReference>
<dbReference type="InterPro" id="IPR027417">
    <property type="entry name" value="P-loop_NTPase"/>
</dbReference>
<dbReference type="Pfam" id="PF00071">
    <property type="entry name" value="Ras"/>
    <property type="match status" value="1"/>
</dbReference>
<dbReference type="Proteomes" id="UP001162162">
    <property type="component" value="Unassembled WGS sequence"/>
</dbReference>
<evidence type="ECO:0000313" key="9">
    <source>
        <dbReference type="EMBL" id="KAJ8950682.1"/>
    </source>
</evidence>
<dbReference type="SMART" id="SM00174">
    <property type="entry name" value="RHO"/>
    <property type="match status" value="1"/>
</dbReference>
<dbReference type="Gene3D" id="3.40.50.300">
    <property type="entry name" value="P-loop containing nucleotide triphosphate hydrolases"/>
    <property type="match status" value="1"/>
</dbReference>
<keyword evidence="2" id="KW-0547">Nucleotide-binding</keyword>
<dbReference type="NCBIfam" id="TIGR00231">
    <property type="entry name" value="small_GTP"/>
    <property type="match status" value="1"/>
</dbReference>
<dbReference type="SMART" id="SM00176">
    <property type="entry name" value="RAN"/>
    <property type="match status" value="1"/>
</dbReference>
<dbReference type="GO" id="GO:0005525">
    <property type="term" value="F:GTP binding"/>
    <property type="evidence" value="ECO:0007669"/>
    <property type="project" value="UniProtKB-KW"/>
</dbReference>
<dbReference type="EMBL" id="JAPWTK010000096">
    <property type="protein sequence ID" value="KAJ8950682.1"/>
    <property type="molecule type" value="Genomic_DNA"/>
</dbReference>
<dbReference type="SMART" id="SM00175">
    <property type="entry name" value="RAB"/>
    <property type="match status" value="1"/>
</dbReference>
<dbReference type="PROSITE" id="PS51421">
    <property type="entry name" value="RAS"/>
    <property type="match status" value="1"/>
</dbReference>
<comment type="function">
    <text evidence="6">Protein transport. Probably involved in vesicular traffic from ER to Golgi.</text>
</comment>
<evidence type="ECO:0000256" key="3">
    <source>
        <dbReference type="ARBA" id="ARBA00023134"/>
    </source>
</evidence>
<evidence type="ECO:0000313" key="10">
    <source>
        <dbReference type="Proteomes" id="UP001162162"/>
    </source>
</evidence>
<keyword evidence="5" id="KW-0636">Prenylation</keyword>
<accession>A0AAV8YJJ8</accession>
<name>A0AAV8YJJ8_9CUCU</name>
<sequence>MALDFAATYKILVLGDSNVGKTCIVHRFCDERYYDTYISTIGIDFKQKIVNLDGVPIKLQIWDTAGQERFRTLTTAYYRGAMGILLLYDVTNLESFNHITYWLQNIEENASPHVITVLAGNKCESNDRIVDTQGGEKIAEHFDLSFFEVSCKNNINIEAAFMNLARKIREKREQKGYSLIDHPPEENTDLLKPKTDIQIRACSSTC</sequence>
<organism evidence="9 10">
    <name type="scientific">Aromia moschata</name>
    <dbReference type="NCBI Taxonomy" id="1265417"/>
    <lineage>
        <taxon>Eukaryota</taxon>
        <taxon>Metazoa</taxon>
        <taxon>Ecdysozoa</taxon>
        <taxon>Arthropoda</taxon>
        <taxon>Hexapoda</taxon>
        <taxon>Insecta</taxon>
        <taxon>Pterygota</taxon>
        <taxon>Neoptera</taxon>
        <taxon>Endopterygota</taxon>
        <taxon>Coleoptera</taxon>
        <taxon>Polyphaga</taxon>
        <taxon>Cucujiformia</taxon>
        <taxon>Chrysomeloidea</taxon>
        <taxon>Cerambycidae</taxon>
        <taxon>Cerambycinae</taxon>
        <taxon>Callichromatini</taxon>
        <taxon>Aromia</taxon>
    </lineage>
</organism>
<reference evidence="9" key="1">
    <citation type="journal article" date="2023" name="Insect Mol. Biol.">
        <title>Genome sequencing provides insights into the evolution of gene families encoding plant cell wall-degrading enzymes in longhorned beetles.</title>
        <authorList>
            <person name="Shin N.R."/>
            <person name="Okamura Y."/>
            <person name="Kirsch R."/>
            <person name="Pauchet Y."/>
        </authorList>
    </citation>
    <scope>NUCLEOTIDE SEQUENCE</scope>
    <source>
        <strain evidence="9">AMC_N1</strain>
    </source>
</reference>
<dbReference type="PRINTS" id="PR00449">
    <property type="entry name" value="RASTRNSFRMNG"/>
</dbReference>
<dbReference type="InterPro" id="IPR005225">
    <property type="entry name" value="Small_GTP-bd"/>
</dbReference>
<dbReference type="InterPro" id="IPR050305">
    <property type="entry name" value="Small_GTPase_Rab"/>
</dbReference>
<comment type="caution">
    <text evidence="9">The sequence shown here is derived from an EMBL/GenBank/DDBJ whole genome shotgun (WGS) entry which is preliminary data.</text>
</comment>
<protein>
    <recommendedName>
        <fullName evidence="7">Ras-related protein Rab-1</fullName>
    </recommendedName>
    <alternativeName>
        <fullName evidence="8">Small GTP-binding protein rab1</fullName>
    </alternativeName>
</protein>
<evidence type="ECO:0000256" key="4">
    <source>
        <dbReference type="ARBA" id="ARBA00023288"/>
    </source>
</evidence>
<proteinExistence type="inferred from homology"/>
<keyword evidence="10" id="KW-1185">Reference proteome</keyword>
<evidence type="ECO:0000256" key="7">
    <source>
        <dbReference type="ARBA" id="ARBA00067099"/>
    </source>
</evidence>
<comment type="similarity">
    <text evidence="1">Belongs to the small GTPase superfamily. Rab family.</text>
</comment>
<gene>
    <name evidence="9" type="ORF">NQ318_012762</name>
</gene>